<evidence type="ECO:0000256" key="1">
    <source>
        <dbReference type="SAM" id="SignalP"/>
    </source>
</evidence>
<proteinExistence type="predicted"/>
<accession>A0A834TVL6</accession>
<comment type="caution">
    <text evidence="2">The sequence shown here is derived from an EMBL/GenBank/DDBJ whole genome shotgun (WGS) entry which is preliminary data.</text>
</comment>
<feature type="signal peptide" evidence="1">
    <location>
        <begin position="1"/>
        <end position="23"/>
    </location>
</feature>
<dbReference type="Proteomes" id="UP000634136">
    <property type="component" value="Unassembled WGS sequence"/>
</dbReference>
<keyword evidence="3" id="KW-1185">Reference proteome</keyword>
<name>A0A834TVL6_9FABA</name>
<sequence>MKVTMKTYILCIFLGMLLISTAATDQPSKDEAKAIIRLIIHHLPLRAVFAVAVSLGLDLHYCVPIITLHHHISF</sequence>
<dbReference type="OrthoDB" id="10561229at2759"/>
<protein>
    <submittedName>
        <fullName evidence="2">Uncharacterized protein</fullName>
    </submittedName>
</protein>
<gene>
    <name evidence="2" type="ORF">G2W53_018259</name>
</gene>
<reference evidence="2" key="1">
    <citation type="submission" date="2020-09" db="EMBL/GenBank/DDBJ databases">
        <title>Genome-Enabled Discovery of Anthraquinone Biosynthesis in Senna tora.</title>
        <authorList>
            <person name="Kang S.-H."/>
            <person name="Pandey R.P."/>
            <person name="Lee C.-M."/>
            <person name="Sim J.-S."/>
            <person name="Jeong J.-T."/>
            <person name="Choi B.-S."/>
            <person name="Jung M."/>
            <person name="Ginzburg D."/>
            <person name="Zhao K."/>
            <person name="Won S.Y."/>
            <person name="Oh T.-J."/>
            <person name="Yu Y."/>
            <person name="Kim N.-H."/>
            <person name="Lee O.R."/>
            <person name="Lee T.-H."/>
            <person name="Bashyal P."/>
            <person name="Kim T.-S."/>
            <person name="Lee W.-H."/>
            <person name="Kawkins C."/>
            <person name="Kim C.-K."/>
            <person name="Kim J.S."/>
            <person name="Ahn B.O."/>
            <person name="Rhee S.Y."/>
            <person name="Sohng J.K."/>
        </authorList>
    </citation>
    <scope>NUCLEOTIDE SEQUENCE</scope>
    <source>
        <tissue evidence="2">Leaf</tissue>
    </source>
</reference>
<evidence type="ECO:0000313" key="2">
    <source>
        <dbReference type="EMBL" id="KAF7827095.1"/>
    </source>
</evidence>
<dbReference type="EMBL" id="JAAIUW010000006">
    <property type="protein sequence ID" value="KAF7827095.1"/>
    <property type="molecule type" value="Genomic_DNA"/>
</dbReference>
<dbReference type="AlphaFoldDB" id="A0A834TVL6"/>
<feature type="chain" id="PRO_5032368874" evidence="1">
    <location>
        <begin position="24"/>
        <end position="74"/>
    </location>
</feature>
<organism evidence="2 3">
    <name type="scientific">Senna tora</name>
    <dbReference type="NCBI Taxonomy" id="362788"/>
    <lineage>
        <taxon>Eukaryota</taxon>
        <taxon>Viridiplantae</taxon>
        <taxon>Streptophyta</taxon>
        <taxon>Embryophyta</taxon>
        <taxon>Tracheophyta</taxon>
        <taxon>Spermatophyta</taxon>
        <taxon>Magnoliopsida</taxon>
        <taxon>eudicotyledons</taxon>
        <taxon>Gunneridae</taxon>
        <taxon>Pentapetalae</taxon>
        <taxon>rosids</taxon>
        <taxon>fabids</taxon>
        <taxon>Fabales</taxon>
        <taxon>Fabaceae</taxon>
        <taxon>Caesalpinioideae</taxon>
        <taxon>Cassia clade</taxon>
        <taxon>Senna</taxon>
    </lineage>
</organism>
<keyword evidence="1" id="KW-0732">Signal</keyword>
<evidence type="ECO:0000313" key="3">
    <source>
        <dbReference type="Proteomes" id="UP000634136"/>
    </source>
</evidence>